<accession>A0A1E1WVY8</accession>
<protein>
    <submittedName>
        <fullName evidence="6">Putative sodium channel toxin</fullName>
    </submittedName>
</protein>
<dbReference type="CDD" id="cd23106">
    <property type="entry name" value="neurotoxins_LC_scorpion"/>
    <property type="match status" value="1"/>
</dbReference>
<sequence length="89" mass="10060">MNCLMLIFVVFLLAFGVECKKDDYPVDTAKRNCMLDCNILDDKGYCDKFCKGRKADSGYCYKLKAACYCYGLPDDSPTKTSGRCNPNLR</sequence>
<evidence type="ECO:0000259" key="5">
    <source>
        <dbReference type="PROSITE" id="PS51863"/>
    </source>
</evidence>
<evidence type="ECO:0000256" key="4">
    <source>
        <dbReference type="SAM" id="SignalP"/>
    </source>
</evidence>
<dbReference type="PRINTS" id="PR00285">
    <property type="entry name" value="SCORPNTOXIN"/>
</dbReference>
<dbReference type="Gene3D" id="3.30.30.10">
    <property type="entry name" value="Knottin, scorpion toxin-like"/>
    <property type="match status" value="1"/>
</dbReference>
<keyword evidence="3" id="KW-1015">Disulfide bond</keyword>
<dbReference type="InterPro" id="IPR044062">
    <property type="entry name" value="LCN-type_CS_alpha_beta_dom"/>
</dbReference>
<dbReference type="InterPro" id="IPR036574">
    <property type="entry name" value="Scorpion_toxin-like_sf"/>
</dbReference>
<dbReference type="GO" id="GO:0019871">
    <property type="term" value="F:sodium channel inhibitor activity"/>
    <property type="evidence" value="ECO:0007669"/>
    <property type="project" value="InterPro"/>
</dbReference>
<dbReference type="AlphaFoldDB" id="A0A1E1WVY8"/>
<evidence type="ECO:0000256" key="3">
    <source>
        <dbReference type="ARBA" id="ARBA00023157"/>
    </source>
</evidence>
<feature type="domain" description="LCN-type CS-alpha/beta" evidence="5">
    <location>
        <begin position="21"/>
        <end position="85"/>
    </location>
</feature>
<organism evidence="6">
    <name type="scientific">Tityus obscurus</name>
    <name type="common">Amazonian scorpion</name>
    <name type="synonym">Tityus cambridgei</name>
    <dbReference type="NCBI Taxonomy" id="1221240"/>
    <lineage>
        <taxon>Eukaryota</taxon>
        <taxon>Metazoa</taxon>
        <taxon>Ecdysozoa</taxon>
        <taxon>Arthropoda</taxon>
        <taxon>Chelicerata</taxon>
        <taxon>Arachnida</taxon>
        <taxon>Scorpiones</taxon>
        <taxon>Buthida</taxon>
        <taxon>Buthoidea</taxon>
        <taxon>Buthidae</taxon>
        <taxon>Tityus</taxon>
    </lineage>
</organism>
<dbReference type="PROSITE" id="PS51863">
    <property type="entry name" value="LCN_CSAB"/>
    <property type="match status" value="1"/>
</dbReference>
<evidence type="ECO:0000313" key="6">
    <source>
        <dbReference type="EMBL" id="JAT91185.1"/>
    </source>
</evidence>
<feature type="signal peptide" evidence="4">
    <location>
        <begin position="1"/>
        <end position="19"/>
    </location>
</feature>
<dbReference type="EMBL" id="GEMQ01000004">
    <property type="protein sequence ID" value="JAT91185.1"/>
    <property type="molecule type" value="Transcribed_RNA"/>
</dbReference>
<keyword evidence="4" id="KW-0732">Signal</keyword>
<dbReference type="InterPro" id="IPR002061">
    <property type="entry name" value="Scorpion_toxinL/defensin"/>
</dbReference>
<dbReference type="SUPFAM" id="SSF57095">
    <property type="entry name" value="Scorpion toxin-like"/>
    <property type="match status" value="1"/>
</dbReference>
<evidence type="ECO:0000256" key="1">
    <source>
        <dbReference type="ARBA" id="ARBA00004613"/>
    </source>
</evidence>
<dbReference type="GO" id="GO:0034220">
    <property type="term" value="P:monoatomic ion transmembrane transport"/>
    <property type="evidence" value="ECO:0007669"/>
    <property type="project" value="UniProtKB-KW"/>
</dbReference>
<comment type="subcellular location">
    <subcellularLocation>
        <location evidence="1">Secreted</location>
    </subcellularLocation>
</comment>
<name>A0A1E1WVY8_TITOB</name>
<proteinExistence type="predicted"/>
<dbReference type="GO" id="GO:0090729">
    <property type="term" value="F:toxin activity"/>
    <property type="evidence" value="ECO:0007669"/>
    <property type="project" value="InterPro"/>
</dbReference>
<feature type="chain" id="PRO_5009115639" evidence="4">
    <location>
        <begin position="20"/>
        <end position="89"/>
    </location>
</feature>
<dbReference type="GO" id="GO:0006952">
    <property type="term" value="P:defense response"/>
    <property type="evidence" value="ECO:0007669"/>
    <property type="project" value="InterPro"/>
</dbReference>
<reference evidence="6" key="1">
    <citation type="submission" date="2015-08" db="EMBL/GenBank/DDBJ databases">
        <title>Proteomic endorsed transcriptomic profile of the venom gland from Tityus obscurus.</title>
        <authorList>
            <person name="Oliveira U.C."/>
            <person name="Nishiyama M.Y.Jr."/>
            <person name="Santos M.B."/>
            <person name="Silva A.P."/>
            <person name="Chalkidis H.M."/>
            <person name="Imberg A.S."/>
            <person name="Candido D.M."/>
            <person name="Yamanouye N."/>
            <person name="Dorce V.A."/>
            <person name="Junqueira-de-Azevedo I.L."/>
        </authorList>
    </citation>
    <scope>NUCLEOTIDE SEQUENCE</scope>
    <source>
        <tissue evidence="6">Telson</tissue>
    </source>
</reference>
<keyword evidence="6" id="KW-0407">Ion channel</keyword>
<dbReference type="InterPro" id="IPR018218">
    <property type="entry name" value="Scorpion_toxinL"/>
</dbReference>
<keyword evidence="6" id="KW-0813">Transport</keyword>
<dbReference type="SMART" id="SM00505">
    <property type="entry name" value="Knot1"/>
    <property type="match status" value="1"/>
</dbReference>
<dbReference type="InterPro" id="IPR003614">
    <property type="entry name" value="Knottins"/>
</dbReference>
<dbReference type="Pfam" id="PF00537">
    <property type="entry name" value="Toxin_3"/>
    <property type="match status" value="1"/>
</dbReference>
<evidence type="ECO:0000256" key="2">
    <source>
        <dbReference type="ARBA" id="ARBA00022525"/>
    </source>
</evidence>
<keyword evidence="2" id="KW-0964">Secreted</keyword>
<dbReference type="GO" id="GO:0005576">
    <property type="term" value="C:extracellular region"/>
    <property type="evidence" value="ECO:0007669"/>
    <property type="project" value="UniProtKB-SubCell"/>
</dbReference>
<keyword evidence="6" id="KW-0406">Ion transport</keyword>